<gene>
    <name evidence="1" type="ORF">K443DRAFT_68095</name>
</gene>
<feature type="non-terminal residue" evidence="1">
    <location>
        <position position="98"/>
    </location>
</feature>
<evidence type="ECO:0000313" key="2">
    <source>
        <dbReference type="Proteomes" id="UP000054477"/>
    </source>
</evidence>
<reference evidence="2" key="2">
    <citation type="submission" date="2015-01" db="EMBL/GenBank/DDBJ databases">
        <title>Evolutionary Origins and Diversification of the Mycorrhizal Mutualists.</title>
        <authorList>
            <consortium name="DOE Joint Genome Institute"/>
            <consortium name="Mycorrhizal Genomics Consortium"/>
            <person name="Kohler A."/>
            <person name="Kuo A."/>
            <person name="Nagy L.G."/>
            <person name="Floudas D."/>
            <person name="Copeland A."/>
            <person name="Barry K.W."/>
            <person name="Cichocki N."/>
            <person name="Veneault-Fourrey C."/>
            <person name="LaButti K."/>
            <person name="Lindquist E.A."/>
            <person name="Lipzen A."/>
            <person name="Lundell T."/>
            <person name="Morin E."/>
            <person name="Murat C."/>
            <person name="Riley R."/>
            <person name="Ohm R."/>
            <person name="Sun H."/>
            <person name="Tunlid A."/>
            <person name="Henrissat B."/>
            <person name="Grigoriev I.V."/>
            <person name="Hibbett D.S."/>
            <person name="Martin F."/>
        </authorList>
    </citation>
    <scope>NUCLEOTIDE SEQUENCE [LARGE SCALE GENOMIC DNA]</scope>
    <source>
        <strain evidence="2">LaAM-08-1</strain>
    </source>
</reference>
<name>A0A0C9XC85_9AGAR</name>
<reference evidence="1 2" key="1">
    <citation type="submission" date="2014-04" db="EMBL/GenBank/DDBJ databases">
        <authorList>
            <consortium name="DOE Joint Genome Institute"/>
            <person name="Kuo A."/>
            <person name="Kohler A."/>
            <person name="Nagy L.G."/>
            <person name="Floudas D."/>
            <person name="Copeland A."/>
            <person name="Barry K.W."/>
            <person name="Cichocki N."/>
            <person name="Veneault-Fourrey C."/>
            <person name="LaButti K."/>
            <person name="Lindquist E.A."/>
            <person name="Lipzen A."/>
            <person name="Lundell T."/>
            <person name="Morin E."/>
            <person name="Murat C."/>
            <person name="Sun H."/>
            <person name="Tunlid A."/>
            <person name="Henrissat B."/>
            <person name="Grigoriev I.V."/>
            <person name="Hibbett D.S."/>
            <person name="Martin F."/>
            <person name="Nordberg H.P."/>
            <person name="Cantor M.N."/>
            <person name="Hua S.X."/>
        </authorList>
    </citation>
    <scope>NUCLEOTIDE SEQUENCE [LARGE SCALE GENOMIC DNA]</scope>
    <source>
        <strain evidence="1 2">LaAM-08-1</strain>
    </source>
</reference>
<accession>A0A0C9XC85</accession>
<dbReference type="AlphaFoldDB" id="A0A0C9XC85"/>
<dbReference type="OrthoDB" id="10400207at2759"/>
<organism evidence="1 2">
    <name type="scientific">Laccaria amethystina LaAM-08-1</name>
    <dbReference type="NCBI Taxonomy" id="1095629"/>
    <lineage>
        <taxon>Eukaryota</taxon>
        <taxon>Fungi</taxon>
        <taxon>Dikarya</taxon>
        <taxon>Basidiomycota</taxon>
        <taxon>Agaricomycotina</taxon>
        <taxon>Agaricomycetes</taxon>
        <taxon>Agaricomycetidae</taxon>
        <taxon>Agaricales</taxon>
        <taxon>Agaricineae</taxon>
        <taxon>Hydnangiaceae</taxon>
        <taxon>Laccaria</taxon>
    </lineage>
</organism>
<dbReference type="EMBL" id="KN838653">
    <property type="protein sequence ID" value="KIJ99128.1"/>
    <property type="molecule type" value="Genomic_DNA"/>
</dbReference>
<protein>
    <submittedName>
        <fullName evidence="1">Uncharacterized protein</fullName>
    </submittedName>
</protein>
<dbReference type="HOGENOM" id="CLU_148162_0_0_1"/>
<evidence type="ECO:0000313" key="1">
    <source>
        <dbReference type="EMBL" id="KIJ99128.1"/>
    </source>
</evidence>
<sequence>AMNSNDNNTQNDVDDHDHWFDTTKDVVIQIHTVNNPGSVGVQDLKMLAPPNNISFIPCEATKLLSNLVELYLHEQLSLGQRLSPTSWYQLKMSISFQW</sequence>
<dbReference type="Proteomes" id="UP000054477">
    <property type="component" value="Unassembled WGS sequence"/>
</dbReference>
<feature type="non-terminal residue" evidence="1">
    <location>
        <position position="1"/>
    </location>
</feature>
<keyword evidence="2" id="KW-1185">Reference proteome</keyword>
<proteinExistence type="predicted"/>